<dbReference type="eggNOG" id="COG0444">
    <property type="taxonomic scope" value="Bacteria"/>
</dbReference>
<evidence type="ECO:0000256" key="1">
    <source>
        <dbReference type="ARBA" id="ARBA00022448"/>
    </source>
</evidence>
<dbReference type="AlphaFoldDB" id="H2J7U9"/>
<dbReference type="STRING" id="443254.Marpi_1028"/>
<dbReference type="Pfam" id="PF00005">
    <property type="entry name" value="ABC_tran"/>
    <property type="match status" value="1"/>
</dbReference>
<dbReference type="NCBIfam" id="TIGR01727">
    <property type="entry name" value="oligo_HPY"/>
    <property type="match status" value="1"/>
</dbReference>
<dbReference type="CDD" id="cd03257">
    <property type="entry name" value="ABC_NikE_OppD_transporters"/>
    <property type="match status" value="1"/>
</dbReference>
<dbReference type="Gene3D" id="3.40.50.300">
    <property type="entry name" value="P-loop containing nucleotide triphosphate hydrolases"/>
    <property type="match status" value="1"/>
</dbReference>
<evidence type="ECO:0000259" key="4">
    <source>
        <dbReference type="PROSITE" id="PS50893"/>
    </source>
</evidence>
<dbReference type="InterPro" id="IPR017871">
    <property type="entry name" value="ABC_transporter-like_CS"/>
</dbReference>
<feature type="domain" description="ABC transporter" evidence="4">
    <location>
        <begin position="5"/>
        <end position="250"/>
    </location>
</feature>
<dbReference type="InterPro" id="IPR013563">
    <property type="entry name" value="Oligopep_ABC_C"/>
</dbReference>
<name>H2J7U9_MARPK</name>
<gene>
    <name evidence="5" type="ordered locus">Marpi_1028</name>
</gene>
<dbReference type="GO" id="GO:0016887">
    <property type="term" value="F:ATP hydrolysis activity"/>
    <property type="evidence" value="ECO:0007669"/>
    <property type="project" value="InterPro"/>
</dbReference>
<reference evidence="5 6" key="1">
    <citation type="journal article" date="2012" name="J. Bacteriol.">
        <title>Complete Genome Sequence of the Thermophilic, Piezophilic, Heterotrophic Bacterium Marinitoga piezophila KA3.</title>
        <authorList>
            <person name="Lucas S."/>
            <person name="Han J."/>
            <person name="Lapidus A."/>
            <person name="Cheng J.F."/>
            <person name="Goodwin L.A."/>
            <person name="Pitluck S."/>
            <person name="Peters L."/>
            <person name="Mikhailova N."/>
            <person name="Teshima H."/>
            <person name="Detter J.C."/>
            <person name="Han C."/>
            <person name="Tapia R."/>
            <person name="Land M."/>
            <person name="Hauser L."/>
            <person name="Kyrpides N.C."/>
            <person name="Ivanova N."/>
            <person name="Pagani I."/>
            <person name="Vannier P."/>
            <person name="Oger P."/>
            <person name="Bartlett D.H."/>
            <person name="Noll K.M."/>
            <person name="Woyke T."/>
            <person name="Jebbar M."/>
        </authorList>
    </citation>
    <scope>NUCLEOTIDE SEQUENCE [LARGE SCALE GENOMIC DNA]</scope>
    <source>
        <strain evidence="6">DSM 14283 / JCM 11233 / KA3</strain>
    </source>
</reference>
<dbReference type="GO" id="GO:0005524">
    <property type="term" value="F:ATP binding"/>
    <property type="evidence" value="ECO:0007669"/>
    <property type="project" value="UniProtKB-KW"/>
</dbReference>
<accession>H2J7U9</accession>
<keyword evidence="2" id="KW-0547">Nucleotide-binding</keyword>
<evidence type="ECO:0000313" key="6">
    <source>
        <dbReference type="Proteomes" id="UP000007161"/>
    </source>
</evidence>
<dbReference type="OrthoDB" id="41661at2"/>
<dbReference type="Pfam" id="PF08352">
    <property type="entry name" value="oligo_HPY"/>
    <property type="match status" value="1"/>
</dbReference>
<dbReference type="PANTHER" id="PTHR43067:SF3">
    <property type="entry name" value="MALTOSE ABC TRANSPORTER, ATP-BINDING PROTEIN"/>
    <property type="match status" value="1"/>
</dbReference>
<dbReference type="GO" id="GO:0015833">
    <property type="term" value="P:peptide transport"/>
    <property type="evidence" value="ECO:0007669"/>
    <property type="project" value="InterPro"/>
</dbReference>
<evidence type="ECO:0000256" key="2">
    <source>
        <dbReference type="ARBA" id="ARBA00022741"/>
    </source>
</evidence>
<keyword evidence="3 5" id="KW-0067">ATP-binding</keyword>
<dbReference type="SUPFAM" id="SSF52540">
    <property type="entry name" value="P-loop containing nucleoside triphosphate hydrolases"/>
    <property type="match status" value="1"/>
</dbReference>
<keyword evidence="6" id="KW-1185">Reference proteome</keyword>
<dbReference type="RefSeq" id="WP_014296512.1">
    <property type="nucleotide sequence ID" value="NC_016751.1"/>
</dbReference>
<dbReference type="InterPro" id="IPR027417">
    <property type="entry name" value="P-loop_NTPase"/>
</dbReference>
<dbReference type="EMBL" id="CP003257">
    <property type="protein sequence ID" value="AEX85440.1"/>
    <property type="molecule type" value="Genomic_DNA"/>
</dbReference>
<dbReference type="HOGENOM" id="CLU_000604_1_23_0"/>
<dbReference type="KEGG" id="mpz:Marpi_1028"/>
<organism evidence="5 6">
    <name type="scientific">Marinitoga piezophila (strain DSM 14283 / JCM 11233 / KA3)</name>
    <dbReference type="NCBI Taxonomy" id="443254"/>
    <lineage>
        <taxon>Bacteria</taxon>
        <taxon>Thermotogati</taxon>
        <taxon>Thermotogota</taxon>
        <taxon>Thermotogae</taxon>
        <taxon>Petrotogales</taxon>
        <taxon>Petrotogaceae</taxon>
        <taxon>Marinitoga</taxon>
    </lineage>
</organism>
<evidence type="ECO:0000256" key="3">
    <source>
        <dbReference type="ARBA" id="ARBA00022840"/>
    </source>
</evidence>
<dbReference type="InterPro" id="IPR003439">
    <property type="entry name" value="ABC_transporter-like_ATP-bd"/>
</dbReference>
<keyword evidence="1" id="KW-0813">Transport</keyword>
<evidence type="ECO:0000313" key="5">
    <source>
        <dbReference type="EMBL" id="AEX85440.1"/>
    </source>
</evidence>
<proteinExistence type="predicted"/>
<dbReference type="PANTHER" id="PTHR43067">
    <property type="entry name" value="OLIGOPEPTIDE/DIPEPTIDE ABC TRANSPORTER, ATPASE SUBUNIT"/>
    <property type="match status" value="1"/>
</dbReference>
<protein>
    <submittedName>
        <fullName evidence="5">Oligopeptide/dipeptide ABC transporter, ATP-binding protein</fullName>
    </submittedName>
</protein>
<dbReference type="SMART" id="SM00382">
    <property type="entry name" value="AAA"/>
    <property type="match status" value="1"/>
</dbReference>
<reference evidence="6" key="2">
    <citation type="submission" date="2012-01" db="EMBL/GenBank/DDBJ databases">
        <title>Complete sequence of chromosome of Marinitoga piezophila KA3.</title>
        <authorList>
            <person name="Lucas S."/>
            <person name="Han J."/>
            <person name="Lapidus A."/>
            <person name="Cheng J.-F."/>
            <person name="Goodwin L."/>
            <person name="Pitluck S."/>
            <person name="Peters L."/>
            <person name="Mikhailova N."/>
            <person name="Teshima H."/>
            <person name="Detter J.C."/>
            <person name="Han C."/>
            <person name="Tapia R."/>
            <person name="Land M."/>
            <person name="Hauser L."/>
            <person name="Kyrpides N."/>
            <person name="Ivanova N."/>
            <person name="Pagani I."/>
            <person name="Jebbar M."/>
            <person name="Vannier P."/>
            <person name="Oger P."/>
            <person name="Cario A."/>
            <person name="Bartlett D."/>
            <person name="Noll K.M."/>
            <person name="Woyke T."/>
        </authorList>
    </citation>
    <scope>NUCLEOTIDE SEQUENCE [LARGE SCALE GENOMIC DNA]</scope>
    <source>
        <strain evidence="6">DSM 14283 / JCM 11233 / KA3</strain>
    </source>
</reference>
<dbReference type="Proteomes" id="UP000007161">
    <property type="component" value="Chromosome"/>
</dbReference>
<sequence>MNPLLEVNNLKVYYSTLKGEVKAIDGVSFNLHEGEVLGIAGESGCGKSTLVNFFVFPYEPMHYAGGSVKLRGMELTNLADKDMNKILYKKISIIPQYALDALSPTKKIKRIITDFLAEHGYQYDAKKVEERLEMVNLDKSVLNRYPVELSGGMKQRVVMVISTLLDPDILIADEVTSALDVSSQKFVIQMLEKFMHEGIVKSIMFITHDISVLYQIANRIMILYAGHVAEIGPTDEIIKNPKHPYTKALIDSLPKMNIKFEEQRLKSIPGHPPMLLNPPSGCRFADRCPVAIDKCRKAVPQEKRIGENHSIYCWNAGDDLND</sequence>
<dbReference type="PROSITE" id="PS00211">
    <property type="entry name" value="ABC_TRANSPORTER_1"/>
    <property type="match status" value="1"/>
</dbReference>
<dbReference type="PROSITE" id="PS50893">
    <property type="entry name" value="ABC_TRANSPORTER_2"/>
    <property type="match status" value="1"/>
</dbReference>
<dbReference type="InterPro" id="IPR003593">
    <property type="entry name" value="AAA+_ATPase"/>
</dbReference>